<comment type="catalytic activity">
    <reaction evidence="7">
        <text>L-cysteine + O2 = 3-sulfino-L-alanine + H(+)</text>
        <dbReference type="Rhea" id="RHEA:20441"/>
        <dbReference type="ChEBI" id="CHEBI:15378"/>
        <dbReference type="ChEBI" id="CHEBI:15379"/>
        <dbReference type="ChEBI" id="CHEBI:35235"/>
        <dbReference type="ChEBI" id="CHEBI:61085"/>
        <dbReference type="EC" id="1.13.11.20"/>
    </reaction>
    <physiologicalReaction direction="left-to-right" evidence="7">
        <dbReference type="Rhea" id="RHEA:20442"/>
    </physiologicalReaction>
</comment>
<dbReference type="GO" id="GO:0046872">
    <property type="term" value="F:metal ion binding"/>
    <property type="evidence" value="ECO:0007669"/>
    <property type="project" value="UniProtKB-KW"/>
</dbReference>
<keyword evidence="10" id="KW-1185">Reference proteome</keyword>
<dbReference type="AlphaFoldDB" id="A0A8J5GE60"/>
<dbReference type="GO" id="GO:0017172">
    <property type="term" value="F:cysteine dioxygenase activity"/>
    <property type="evidence" value="ECO:0007669"/>
    <property type="project" value="UniProtKB-EC"/>
</dbReference>
<dbReference type="Gene3D" id="2.60.120.10">
    <property type="entry name" value="Jelly Rolls"/>
    <property type="match status" value="1"/>
</dbReference>
<dbReference type="PANTHER" id="PTHR22966">
    <property type="entry name" value="2-AMINOETHANETHIOL DIOXYGENASE"/>
    <property type="match status" value="1"/>
</dbReference>
<evidence type="ECO:0000313" key="10">
    <source>
        <dbReference type="Proteomes" id="UP000734854"/>
    </source>
</evidence>
<dbReference type="PANTHER" id="PTHR22966:SF1">
    <property type="entry name" value="PLANT CYSTEINE OXIDASE 1"/>
    <property type="match status" value="1"/>
</dbReference>
<accession>A0A8J5GE60</accession>
<evidence type="ECO:0000256" key="5">
    <source>
        <dbReference type="ARBA" id="ARBA00023002"/>
    </source>
</evidence>
<keyword evidence="4" id="KW-0479">Metal-binding</keyword>
<dbReference type="CDD" id="cd20289">
    <property type="entry name" value="cupin_ADO"/>
    <property type="match status" value="1"/>
</dbReference>
<dbReference type="EC" id="1.13.11.20" evidence="3"/>
<keyword evidence="5" id="KW-0560">Oxidoreductase</keyword>
<comment type="caution">
    <text evidence="9">The sequence shown here is derived from an EMBL/GenBank/DDBJ whole genome shotgun (WGS) entry which is preliminary data.</text>
</comment>
<evidence type="ECO:0000256" key="7">
    <source>
        <dbReference type="ARBA" id="ARBA00024284"/>
    </source>
</evidence>
<feature type="region of interest" description="Disordered" evidence="8">
    <location>
        <begin position="51"/>
        <end position="71"/>
    </location>
</feature>
<comment type="similarity">
    <text evidence="2">Belongs to the cysteine dioxygenase family.</text>
</comment>
<protein>
    <recommendedName>
        <fullName evidence="3">cysteine dioxygenase</fullName>
        <ecNumber evidence="3">1.13.11.20</ecNumber>
    </recommendedName>
</protein>
<gene>
    <name evidence="9" type="ORF">ZIOFF_036314</name>
</gene>
<dbReference type="EMBL" id="JACMSC010000010">
    <property type="protein sequence ID" value="KAG6503990.1"/>
    <property type="molecule type" value="Genomic_DNA"/>
</dbReference>
<comment type="cofactor">
    <cofactor evidence="1">
        <name>Fe(2+)</name>
        <dbReference type="ChEBI" id="CHEBI:29033"/>
    </cofactor>
</comment>
<dbReference type="InterPro" id="IPR011051">
    <property type="entry name" value="RmlC_Cupin_sf"/>
</dbReference>
<dbReference type="GO" id="GO:0070483">
    <property type="term" value="P:detection of hypoxia"/>
    <property type="evidence" value="ECO:0007669"/>
    <property type="project" value="UniProtKB-ARBA"/>
</dbReference>
<organism evidence="9 10">
    <name type="scientific">Zingiber officinale</name>
    <name type="common">Ginger</name>
    <name type="synonym">Amomum zingiber</name>
    <dbReference type="NCBI Taxonomy" id="94328"/>
    <lineage>
        <taxon>Eukaryota</taxon>
        <taxon>Viridiplantae</taxon>
        <taxon>Streptophyta</taxon>
        <taxon>Embryophyta</taxon>
        <taxon>Tracheophyta</taxon>
        <taxon>Spermatophyta</taxon>
        <taxon>Magnoliopsida</taxon>
        <taxon>Liliopsida</taxon>
        <taxon>Zingiberales</taxon>
        <taxon>Zingiberaceae</taxon>
        <taxon>Zingiber</taxon>
    </lineage>
</organism>
<dbReference type="SUPFAM" id="SSF51182">
    <property type="entry name" value="RmlC-like cupins"/>
    <property type="match status" value="1"/>
</dbReference>
<evidence type="ECO:0000256" key="2">
    <source>
        <dbReference type="ARBA" id="ARBA00006622"/>
    </source>
</evidence>
<name>A0A8J5GE60_ZINOF</name>
<proteinExistence type="inferred from homology"/>
<reference evidence="9 10" key="1">
    <citation type="submission" date="2020-08" db="EMBL/GenBank/DDBJ databases">
        <title>Plant Genome Project.</title>
        <authorList>
            <person name="Zhang R.-G."/>
        </authorList>
    </citation>
    <scope>NUCLEOTIDE SEQUENCE [LARGE SCALE GENOMIC DNA]</scope>
    <source>
        <tissue evidence="9">Rhizome</tissue>
    </source>
</reference>
<evidence type="ECO:0000256" key="1">
    <source>
        <dbReference type="ARBA" id="ARBA00001954"/>
    </source>
</evidence>
<evidence type="ECO:0000256" key="6">
    <source>
        <dbReference type="ARBA" id="ARBA00023004"/>
    </source>
</evidence>
<dbReference type="Proteomes" id="UP000734854">
    <property type="component" value="Unassembled WGS sequence"/>
</dbReference>
<keyword evidence="6" id="KW-0408">Iron</keyword>
<dbReference type="InterPro" id="IPR014710">
    <property type="entry name" value="RmlC-like_jellyroll"/>
</dbReference>
<dbReference type="Pfam" id="PF07847">
    <property type="entry name" value="PCO_ADO"/>
    <property type="match status" value="1"/>
</dbReference>
<dbReference type="InterPro" id="IPR012864">
    <property type="entry name" value="PCO/ADO"/>
</dbReference>
<evidence type="ECO:0000256" key="4">
    <source>
        <dbReference type="ARBA" id="ARBA00022723"/>
    </source>
</evidence>
<evidence type="ECO:0000313" key="9">
    <source>
        <dbReference type="EMBL" id="KAG6503990.1"/>
    </source>
</evidence>
<sequence length="297" mass="32810">MAAHRKADKQQGTSLPMAPMVFPFLSFKMRFAAFWMRVSRNLVADDHDGRVELAPENSKGPSKKGKRRQKKAVRAVQRLFETCKQVFSEGGPAGIIPSPEDVERLRSLLDTLKPGDVGLSLNLPYFENFGIDGPPPIGIFCLPRAAAIPLHNHPSMTVFSKILLGSMHIKSYDWVTQSLNENIKSSSGACLAKMNTDTVFTAPCRTSVLYPTSGGNLHCFTAVTSCAVLDVLGPPYNVDEGRTCTYYKEYAFSTFPGDATLLSGKNEEYAWLEERGSKPDDLVVRGAEYRGPRILER</sequence>
<evidence type="ECO:0000256" key="8">
    <source>
        <dbReference type="SAM" id="MobiDB-lite"/>
    </source>
</evidence>
<feature type="compositionally biased region" description="Basic residues" evidence="8">
    <location>
        <begin position="61"/>
        <end position="71"/>
    </location>
</feature>
<evidence type="ECO:0000256" key="3">
    <source>
        <dbReference type="ARBA" id="ARBA00013133"/>
    </source>
</evidence>